<protein>
    <submittedName>
        <fullName evidence="7">2-alkenal reductase</fullName>
    </submittedName>
</protein>
<feature type="transmembrane region" description="Helical" evidence="5">
    <location>
        <begin position="12"/>
        <end position="34"/>
    </location>
</feature>
<evidence type="ECO:0000313" key="7">
    <source>
        <dbReference type="EMBL" id="OAI09767.1"/>
    </source>
</evidence>
<dbReference type="PRINTS" id="PR00834">
    <property type="entry name" value="PROTEASES2C"/>
</dbReference>
<dbReference type="PANTHER" id="PTHR43343:SF3">
    <property type="entry name" value="PROTEASE DO-LIKE 8, CHLOROPLASTIC"/>
    <property type="match status" value="1"/>
</dbReference>
<dbReference type="RefSeq" id="WP_064042788.1">
    <property type="nucleotide sequence ID" value="NZ_LUUJ01000145.1"/>
</dbReference>
<dbReference type="Proteomes" id="UP000077857">
    <property type="component" value="Unassembled WGS sequence"/>
</dbReference>
<keyword evidence="5" id="KW-1133">Transmembrane helix</keyword>
<dbReference type="GO" id="GO:0004252">
    <property type="term" value="F:serine-type endopeptidase activity"/>
    <property type="evidence" value="ECO:0007669"/>
    <property type="project" value="InterPro"/>
</dbReference>
<organism evidence="7 8">
    <name type="scientific">Methylomonas koyamae</name>
    <dbReference type="NCBI Taxonomy" id="702114"/>
    <lineage>
        <taxon>Bacteria</taxon>
        <taxon>Pseudomonadati</taxon>
        <taxon>Pseudomonadota</taxon>
        <taxon>Gammaproteobacteria</taxon>
        <taxon>Methylococcales</taxon>
        <taxon>Methylococcaceae</taxon>
        <taxon>Methylomonas</taxon>
    </lineage>
</organism>
<evidence type="ECO:0000256" key="4">
    <source>
        <dbReference type="ARBA" id="ARBA00022825"/>
    </source>
</evidence>
<dbReference type="AlphaFoldDB" id="A0A177MVL1"/>
<evidence type="ECO:0000313" key="8">
    <source>
        <dbReference type="Proteomes" id="UP000077857"/>
    </source>
</evidence>
<dbReference type="Pfam" id="PF13180">
    <property type="entry name" value="PDZ_2"/>
    <property type="match status" value="1"/>
</dbReference>
<dbReference type="Gene3D" id="2.30.42.10">
    <property type="match status" value="1"/>
</dbReference>
<comment type="caution">
    <text evidence="7">The sequence shown here is derived from an EMBL/GenBank/DDBJ whole genome shotgun (WGS) entry which is preliminary data.</text>
</comment>
<evidence type="ECO:0000256" key="3">
    <source>
        <dbReference type="ARBA" id="ARBA00022801"/>
    </source>
</evidence>
<evidence type="ECO:0000256" key="1">
    <source>
        <dbReference type="ARBA" id="ARBA00010541"/>
    </source>
</evidence>
<evidence type="ECO:0000256" key="5">
    <source>
        <dbReference type="SAM" id="Phobius"/>
    </source>
</evidence>
<dbReference type="InterPro" id="IPR036034">
    <property type="entry name" value="PDZ_sf"/>
</dbReference>
<dbReference type="SUPFAM" id="SSF50494">
    <property type="entry name" value="Trypsin-like serine proteases"/>
    <property type="match status" value="1"/>
</dbReference>
<dbReference type="Gene3D" id="2.40.10.10">
    <property type="entry name" value="Trypsin-like serine proteases"/>
    <property type="match status" value="2"/>
</dbReference>
<keyword evidence="3" id="KW-0378">Hydrolase</keyword>
<dbReference type="PANTHER" id="PTHR43343">
    <property type="entry name" value="PEPTIDASE S12"/>
    <property type="match status" value="1"/>
</dbReference>
<keyword evidence="5" id="KW-0472">Membrane</keyword>
<dbReference type="Pfam" id="PF13365">
    <property type="entry name" value="Trypsin_2"/>
    <property type="match status" value="1"/>
</dbReference>
<dbReference type="FunFam" id="2.40.10.10:FF:000001">
    <property type="entry name" value="Periplasmic serine protease DegS"/>
    <property type="match status" value="1"/>
</dbReference>
<dbReference type="EMBL" id="LUUJ01000145">
    <property type="protein sequence ID" value="OAI09767.1"/>
    <property type="molecule type" value="Genomic_DNA"/>
</dbReference>
<accession>A0A177MVL1</accession>
<dbReference type="InterPro" id="IPR043504">
    <property type="entry name" value="Peptidase_S1_PA_chymotrypsin"/>
</dbReference>
<dbReference type="SMART" id="SM00228">
    <property type="entry name" value="PDZ"/>
    <property type="match status" value="1"/>
</dbReference>
<gene>
    <name evidence="7" type="ORF">A1507_04350</name>
</gene>
<dbReference type="InterPro" id="IPR001478">
    <property type="entry name" value="PDZ"/>
</dbReference>
<feature type="domain" description="PDZ" evidence="6">
    <location>
        <begin position="265"/>
        <end position="364"/>
    </location>
</feature>
<comment type="similarity">
    <text evidence="1">Belongs to the peptidase S1C family.</text>
</comment>
<name>A0A177MVL1_9GAMM</name>
<proteinExistence type="inferred from homology"/>
<keyword evidence="2" id="KW-0645">Protease</keyword>
<dbReference type="SUPFAM" id="SSF50156">
    <property type="entry name" value="PDZ domain-like"/>
    <property type="match status" value="1"/>
</dbReference>
<dbReference type="InterPro" id="IPR009003">
    <property type="entry name" value="Peptidase_S1_PA"/>
</dbReference>
<dbReference type="InterPro" id="IPR001940">
    <property type="entry name" value="Peptidase_S1C"/>
</dbReference>
<evidence type="ECO:0000256" key="2">
    <source>
        <dbReference type="ARBA" id="ARBA00022670"/>
    </source>
</evidence>
<keyword evidence="4" id="KW-0720">Serine protease</keyword>
<dbReference type="GO" id="GO:0006508">
    <property type="term" value="P:proteolysis"/>
    <property type="evidence" value="ECO:0007669"/>
    <property type="project" value="UniProtKB-KW"/>
</dbReference>
<sequence length="377" mass="39671">MHYPNQPQSPDLFVKRVFALGAVAAALMLLWHWLPAPTPNEPATPRTVAARGDLAADEKSTIELFEKSRDSVVYITTASLVRDAWTRNVFSVPKGSGSGFIWDEAGHVVTNFHVIAGANEATVKLADGRDYKAALVGASQVHDIAVLKIGVGFKRPPPVPVGTSNDLKVGQKVFAIGNPFGLDWTLTSGIVSALDRSLGGQDGPAVEHLIQTDAAINPGNSGGPLLDSAGRLIGINTAIYSPSGASAGIGFAVPVDTVMRVVPELIKQGKYIRPALGIEIDQQMNQRLAELTGTAGVAVLRVQPGSAADKAGLRGVEISPNGIRPGDIIVAINGKEVDTLSKLFARLDDQKVGDVVKVRVVNNGQTREVEVALQPGN</sequence>
<reference evidence="7 8" key="1">
    <citation type="submission" date="2016-03" db="EMBL/GenBank/DDBJ databases">
        <authorList>
            <person name="Ploux O."/>
        </authorList>
    </citation>
    <scope>NUCLEOTIDE SEQUENCE [LARGE SCALE GENOMIC DNA]</scope>
    <source>
        <strain evidence="7 8">R-45378</strain>
    </source>
</reference>
<dbReference type="InterPro" id="IPR051201">
    <property type="entry name" value="Chloro_Bact_Ser_Proteases"/>
</dbReference>
<evidence type="ECO:0000259" key="6">
    <source>
        <dbReference type="PROSITE" id="PS50106"/>
    </source>
</evidence>
<dbReference type="OrthoDB" id="9758917at2"/>
<dbReference type="PROSITE" id="PS50106">
    <property type="entry name" value="PDZ"/>
    <property type="match status" value="1"/>
</dbReference>
<keyword evidence="5" id="KW-0812">Transmembrane</keyword>